<reference evidence="2 3" key="1">
    <citation type="journal article" date="2011" name="PLoS Pathog.">
        <title>Dynamic evolution of pathogenicity revealed by sequencing and comparative genomics of 19 Pseudomonas syringae isolates.</title>
        <authorList>
            <person name="Baltrus D.A."/>
            <person name="Nishimura M.T."/>
            <person name="Romanchuk A."/>
            <person name="Chang J.H."/>
            <person name="Mukhtar M.S."/>
            <person name="Cherkis K."/>
            <person name="Roach J."/>
            <person name="Grant S.R."/>
            <person name="Jones C.D."/>
            <person name="Dangl J.L."/>
        </authorList>
    </citation>
    <scope>NUCLEOTIDE SEQUENCE [LARGE SCALE GENOMIC DNA]</scope>
    <source>
        <strain evidence="3">race 4</strain>
    </source>
</reference>
<gene>
    <name evidence="2" type="ORF">Pgy4_15914</name>
</gene>
<keyword evidence="1" id="KW-0812">Transmembrane</keyword>
<feature type="transmembrane region" description="Helical" evidence="1">
    <location>
        <begin position="12"/>
        <end position="35"/>
    </location>
</feature>
<dbReference type="EMBL" id="ADWY01000726">
    <property type="protein sequence ID" value="EGH14253.1"/>
    <property type="molecule type" value="Genomic_DNA"/>
</dbReference>
<keyword evidence="1" id="KW-0472">Membrane</keyword>
<dbReference type="Proteomes" id="UP000005466">
    <property type="component" value="Unassembled WGS sequence"/>
</dbReference>
<evidence type="ECO:0000313" key="3">
    <source>
        <dbReference type="Proteomes" id="UP000005466"/>
    </source>
</evidence>
<evidence type="ECO:0000256" key="1">
    <source>
        <dbReference type="SAM" id="Phobius"/>
    </source>
</evidence>
<dbReference type="AlphaFoldDB" id="F3C638"/>
<sequence>MSDMPLLSGWRYRAVLLSVVVSALGYLGFSLWGGLHS</sequence>
<proteinExistence type="predicted"/>
<evidence type="ECO:0000313" key="2">
    <source>
        <dbReference type="EMBL" id="EGH14253.1"/>
    </source>
</evidence>
<comment type="caution">
    <text evidence="2">The sequence shown here is derived from an EMBL/GenBank/DDBJ whole genome shotgun (WGS) entry which is preliminary data.</text>
</comment>
<accession>F3C638</accession>
<dbReference type="HOGENOM" id="CLU_3352871_0_0_6"/>
<protein>
    <submittedName>
        <fullName evidence="2">Uncharacterized protein</fullName>
    </submittedName>
</protein>
<name>F3C638_PSESG</name>
<feature type="non-terminal residue" evidence="2">
    <location>
        <position position="37"/>
    </location>
</feature>
<organism evidence="2 3">
    <name type="scientific">Pseudomonas savastanoi pv. glycinea str. race 4</name>
    <dbReference type="NCBI Taxonomy" id="875330"/>
    <lineage>
        <taxon>Bacteria</taxon>
        <taxon>Pseudomonadati</taxon>
        <taxon>Pseudomonadota</taxon>
        <taxon>Gammaproteobacteria</taxon>
        <taxon>Pseudomonadales</taxon>
        <taxon>Pseudomonadaceae</taxon>
        <taxon>Pseudomonas</taxon>
    </lineage>
</organism>
<keyword evidence="1" id="KW-1133">Transmembrane helix</keyword>